<name>A0A0F2LTX3_SPOSC</name>
<dbReference type="AlphaFoldDB" id="A0A0F2LTX3"/>
<evidence type="ECO:0000313" key="3">
    <source>
        <dbReference type="Proteomes" id="UP000033710"/>
    </source>
</evidence>
<dbReference type="EMBL" id="AXCR01000012">
    <property type="protein sequence ID" value="KJR80928.1"/>
    <property type="molecule type" value="Genomic_DNA"/>
</dbReference>
<dbReference type="Proteomes" id="UP000033710">
    <property type="component" value="Unassembled WGS sequence"/>
</dbReference>
<accession>A0A0F2LTX3</accession>
<organism evidence="2 3">
    <name type="scientific">Sporothrix schenckii 1099-18</name>
    <dbReference type="NCBI Taxonomy" id="1397361"/>
    <lineage>
        <taxon>Eukaryota</taxon>
        <taxon>Fungi</taxon>
        <taxon>Dikarya</taxon>
        <taxon>Ascomycota</taxon>
        <taxon>Pezizomycotina</taxon>
        <taxon>Sordariomycetes</taxon>
        <taxon>Sordariomycetidae</taxon>
        <taxon>Ophiostomatales</taxon>
        <taxon>Ophiostomataceae</taxon>
        <taxon>Sporothrix</taxon>
    </lineage>
</organism>
<protein>
    <submittedName>
        <fullName evidence="2">Uncharacterized protein</fullName>
    </submittedName>
</protein>
<evidence type="ECO:0000256" key="1">
    <source>
        <dbReference type="SAM" id="MobiDB-lite"/>
    </source>
</evidence>
<comment type="caution">
    <text evidence="2">The sequence shown here is derived from an EMBL/GenBank/DDBJ whole genome shotgun (WGS) entry which is preliminary data.</text>
</comment>
<dbReference type="VEuPathDB" id="FungiDB:SPSK_05766"/>
<evidence type="ECO:0000313" key="2">
    <source>
        <dbReference type="EMBL" id="KJR80928.1"/>
    </source>
</evidence>
<dbReference type="RefSeq" id="XP_016583604.1">
    <property type="nucleotide sequence ID" value="XM_016732501.1"/>
</dbReference>
<proteinExistence type="predicted"/>
<sequence>MRFERGKTQANKNTHKNSPDEKQARSGSTSSVDCGVDNAVPALAAIIRLIDVPAFTRCVRTAAVWAEPSAPGAL</sequence>
<reference evidence="2 3" key="1">
    <citation type="journal article" date="2014" name="BMC Genomics">
        <title>Comparative genomics of the major fungal agents of human and animal Sporotrichosis: Sporothrix schenckii and Sporothrix brasiliensis.</title>
        <authorList>
            <person name="Teixeira M.M."/>
            <person name="de Almeida L.G."/>
            <person name="Kubitschek-Barreira P."/>
            <person name="Alves F.L."/>
            <person name="Kioshima E.S."/>
            <person name="Abadio A.K."/>
            <person name="Fernandes L."/>
            <person name="Derengowski L.S."/>
            <person name="Ferreira K.S."/>
            <person name="Souza R.C."/>
            <person name="Ruiz J.C."/>
            <person name="de Andrade N.C."/>
            <person name="Paes H.C."/>
            <person name="Nicola A.M."/>
            <person name="Albuquerque P."/>
            <person name="Gerber A.L."/>
            <person name="Martins V.P."/>
            <person name="Peconick L.D."/>
            <person name="Neto A.V."/>
            <person name="Chaucanez C.B."/>
            <person name="Silva P.A."/>
            <person name="Cunha O.L."/>
            <person name="de Oliveira F.F."/>
            <person name="dos Santos T.C."/>
            <person name="Barros A.L."/>
            <person name="Soares M.A."/>
            <person name="de Oliveira L.M."/>
            <person name="Marini M.M."/>
            <person name="Villalobos-Duno H."/>
            <person name="Cunha M.M."/>
            <person name="de Hoog S."/>
            <person name="da Silveira J.F."/>
            <person name="Henrissat B."/>
            <person name="Nino-Vega G.A."/>
            <person name="Cisalpino P.S."/>
            <person name="Mora-Montes H.M."/>
            <person name="Almeida S.R."/>
            <person name="Stajich J.E."/>
            <person name="Lopes-Bezerra L.M."/>
            <person name="Vasconcelos A.T."/>
            <person name="Felipe M.S."/>
        </authorList>
    </citation>
    <scope>NUCLEOTIDE SEQUENCE [LARGE SCALE GENOMIC DNA]</scope>
    <source>
        <strain evidence="2 3">1099-18</strain>
    </source>
</reference>
<dbReference type="KEGG" id="ssck:SPSK_05766"/>
<reference evidence="2 3" key="2">
    <citation type="journal article" date="2015" name="Eukaryot. Cell">
        <title>Asexual propagation of a virulent clone complex in a human and feline outbreak of sporotrichosis.</title>
        <authorList>
            <person name="Teixeira Mde M."/>
            <person name="Rodrigues A.M."/>
            <person name="Tsui C.K."/>
            <person name="de Almeida L.G."/>
            <person name="Van Diepeningen A.D."/>
            <person name="van den Ende B.G."/>
            <person name="Fernandes G.F."/>
            <person name="Kano R."/>
            <person name="Hamelin R.C."/>
            <person name="Lopes-Bezerra L.M."/>
            <person name="Vasconcelos A.T."/>
            <person name="de Hoog S."/>
            <person name="de Camargo Z.P."/>
            <person name="Felipe M.S."/>
        </authorList>
    </citation>
    <scope>NUCLEOTIDE SEQUENCE [LARGE SCALE GENOMIC DNA]</scope>
    <source>
        <strain evidence="2 3">1099-18</strain>
    </source>
</reference>
<gene>
    <name evidence="2" type="ORF">SPSK_05766</name>
</gene>
<dbReference type="GeneID" id="27667778"/>
<feature type="region of interest" description="Disordered" evidence="1">
    <location>
        <begin position="1"/>
        <end position="33"/>
    </location>
</feature>